<keyword evidence="2" id="KW-1185">Reference proteome</keyword>
<evidence type="ECO:0008006" key="3">
    <source>
        <dbReference type="Google" id="ProtNLM"/>
    </source>
</evidence>
<dbReference type="Proteomes" id="UP000006867">
    <property type="component" value="Chromosome"/>
</dbReference>
<evidence type="ECO:0000313" key="1">
    <source>
        <dbReference type="EMBL" id="ADP31532.1"/>
    </source>
</evidence>
<name>A0ABM5LUL7_BACA1</name>
<organism evidence="1 2">
    <name type="scientific">Bacillus atrophaeus (strain 1942)</name>
    <dbReference type="NCBI Taxonomy" id="720555"/>
    <lineage>
        <taxon>Bacteria</taxon>
        <taxon>Bacillati</taxon>
        <taxon>Bacillota</taxon>
        <taxon>Bacilli</taxon>
        <taxon>Bacillales</taxon>
        <taxon>Bacillaceae</taxon>
        <taxon>Bacillus</taxon>
    </lineage>
</organism>
<sequence>MPNTKAEVYDIIERALFLPMAITILNRDLDSIGKSTLKLKQPYIQLIKQSLKIAQKDLIGIRQELRKRKIKIHQADRDDAFTFYVFAINGYEENHRYFNPRIREQVSGLLEHYLFAAEKSN</sequence>
<dbReference type="EMBL" id="CP002207">
    <property type="protein sequence ID" value="ADP31532.1"/>
    <property type="molecule type" value="Genomic_DNA"/>
</dbReference>
<dbReference type="InterPro" id="IPR058600">
    <property type="entry name" value="YhjD-like"/>
</dbReference>
<protein>
    <recommendedName>
        <fullName evidence="3">YhjD</fullName>
    </recommendedName>
</protein>
<evidence type="ECO:0000313" key="2">
    <source>
        <dbReference type="Proteomes" id="UP000006867"/>
    </source>
</evidence>
<gene>
    <name evidence="1" type="ordered locus">BATR1942_02880</name>
</gene>
<dbReference type="Pfam" id="PF26325">
    <property type="entry name" value="YhjD"/>
    <property type="match status" value="1"/>
</dbReference>
<accession>A0ABM5LUL7</accession>
<proteinExistence type="predicted"/>
<reference evidence="1 2" key="1">
    <citation type="journal article" date="2011" name="Front. Microbiol.">
        <title>Genomic signatures of strain selection and enhancement in Bacillus atrophaeus var. globigii, a historical biowarfare simulant.</title>
        <authorList>
            <person name="Gibbons H.S."/>
            <person name="Broomall S.M."/>
            <person name="McNew L.A."/>
            <person name="Daligault H."/>
            <person name="Chapman C."/>
            <person name="Bruce D."/>
            <person name="Karavis M."/>
            <person name="Krepps M."/>
            <person name="McGregor P.A."/>
            <person name="Hong C."/>
            <person name="Park K.H."/>
            <person name="Akmal A."/>
            <person name="Feldman A."/>
            <person name="Lin J.S."/>
            <person name="Chang W.E."/>
            <person name="Higgs B.W."/>
            <person name="Demirev P."/>
            <person name="Lindquist J."/>
            <person name="Liem A."/>
            <person name="Fochler E."/>
            <person name="Read T.D."/>
            <person name="Tapia R."/>
            <person name="Johnson S."/>
            <person name="Bishop-Lilly K.A."/>
            <person name="Detter C."/>
            <person name="Han C."/>
            <person name="Sozhamannan S."/>
            <person name="Rosenzweig C.N."/>
            <person name="Skowronski E.W."/>
        </authorList>
    </citation>
    <scope>NUCLEOTIDE SEQUENCE [LARGE SCALE GENOMIC DNA]</scope>
    <source>
        <strain evidence="1 2">1942</strain>
    </source>
</reference>
<dbReference type="RefSeq" id="WP_003327690.1">
    <property type="nucleotide sequence ID" value="NC_014639.1"/>
</dbReference>